<dbReference type="PANTHER" id="PTHR13194:SF18">
    <property type="entry name" value="COMPLEX I INTERMEDIATE-ASSOCIATED PROTEIN 30, MITOCHONDRIAL"/>
    <property type="match status" value="1"/>
</dbReference>
<dbReference type="SUPFAM" id="SSF49785">
    <property type="entry name" value="Galactose-binding domain-like"/>
    <property type="match status" value="1"/>
</dbReference>
<dbReference type="InterPro" id="IPR013857">
    <property type="entry name" value="NADH-UbQ_OxRdtase-assoc_prot30"/>
</dbReference>
<name>A0A4Y7LP60_9CRUS</name>
<feature type="domain" description="NADH:ubiquinone oxidoreductase intermediate-associated protein 30" evidence="5">
    <location>
        <begin position="93"/>
        <end position="266"/>
    </location>
</feature>
<comment type="subcellular location">
    <subcellularLocation>
        <location evidence="1">Mitochondrion</location>
    </subcellularLocation>
</comment>
<reference evidence="6" key="1">
    <citation type="submission" date="2018-08" db="EMBL/GenBank/DDBJ databases">
        <authorList>
            <person name="Cornetti L."/>
        </authorList>
    </citation>
    <scope>NUCLEOTIDE SEQUENCE</scope>
    <source>
        <strain evidence="6">FI-BAL1-1</strain>
    </source>
</reference>
<dbReference type="InterPro" id="IPR039131">
    <property type="entry name" value="NDUFAF1"/>
</dbReference>
<dbReference type="GO" id="GO:0005739">
    <property type="term" value="C:mitochondrion"/>
    <property type="evidence" value="ECO:0007669"/>
    <property type="project" value="UniProtKB-SubCell"/>
</dbReference>
<dbReference type="GO" id="GO:0032981">
    <property type="term" value="P:mitochondrial respiratory chain complex I assembly"/>
    <property type="evidence" value="ECO:0007669"/>
    <property type="project" value="TreeGrafter"/>
</dbReference>
<evidence type="ECO:0000256" key="4">
    <source>
        <dbReference type="ARBA" id="ARBA00023186"/>
    </source>
</evidence>
<dbReference type="AlphaFoldDB" id="A0A4Y7LP60"/>
<gene>
    <name evidence="6" type="primary">EOG090X091L</name>
</gene>
<evidence type="ECO:0000256" key="3">
    <source>
        <dbReference type="ARBA" id="ARBA00023128"/>
    </source>
</evidence>
<proteinExistence type="evidence at transcript level"/>
<keyword evidence="3" id="KW-0496">Mitochondrion</keyword>
<sequence length="295" mass="33916">MYWGPKQLLIPDRLRQVLGRRAAVVSSTPLLVVAVKSRYRNVNKPTDTKRDRIRLGLKQLKKEIKIWTEEVKDTFEFDPIMSLPMPGEVDKVWTFNNETNFDNWVVTSDSDHKEGYSTSAFTVSPVGKGLFSGNLCTELIKGGNVKKTGFCNIRSVRPQKSFKRDSFHDWGCYTHLVLRVRGDGRSFMINVGTAGYYDITWNDNYHFALYTRGGPHWQISRIPFSKFYLASKGRVQDKQDALPLDRITSFGITAGDKINGPFRLEIDYIGLEFDPSHTEEHAYEKYRVPDFYGGY</sequence>
<dbReference type="GO" id="GO:0051082">
    <property type="term" value="F:unfolded protein binding"/>
    <property type="evidence" value="ECO:0007669"/>
    <property type="project" value="TreeGrafter"/>
</dbReference>
<organism evidence="6">
    <name type="scientific">Eubosmina coregoni</name>
    <dbReference type="NCBI Taxonomy" id="186181"/>
    <lineage>
        <taxon>Eukaryota</taxon>
        <taxon>Metazoa</taxon>
        <taxon>Ecdysozoa</taxon>
        <taxon>Arthropoda</taxon>
        <taxon>Crustacea</taxon>
        <taxon>Branchiopoda</taxon>
        <taxon>Diplostraca</taxon>
        <taxon>Cladocera</taxon>
        <taxon>Anomopoda</taxon>
        <taxon>Bosminidae</taxon>
        <taxon>Eubosmina</taxon>
    </lineage>
</organism>
<comment type="similarity">
    <text evidence="2">Belongs to the CIA30 family.</text>
</comment>
<evidence type="ECO:0000259" key="5">
    <source>
        <dbReference type="Pfam" id="PF08547"/>
    </source>
</evidence>
<keyword evidence="4" id="KW-0143">Chaperone</keyword>
<dbReference type="InterPro" id="IPR008979">
    <property type="entry name" value="Galactose-bd-like_sf"/>
</dbReference>
<evidence type="ECO:0000256" key="2">
    <source>
        <dbReference type="ARBA" id="ARBA00007884"/>
    </source>
</evidence>
<evidence type="ECO:0000313" key="6">
    <source>
        <dbReference type="EMBL" id="SVE69904.1"/>
    </source>
</evidence>
<protein>
    <submittedName>
        <fullName evidence="6">EOG090X091L</fullName>
    </submittedName>
</protein>
<dbReference type="Pfam" id="PF08547">
    <property type="entry name" value="CIA30"/>
    <property type="match status" value="1"/>
</dbReference>
<evidence type="ECO:0000256" key="1">
    <source>
        <dbReference type="ARBA" id="ARBA00004173"/>
    </source>
</evidence>
<accession>A0A4Y7LP60</accession>
<dbReference type="EMBL" id="LR000285">
    <property type="protein sequence ID" value="SVE69904.1"/>
    <property type="molecule type" value="mRNA"/>
</dbReference>
<dbReference type="PANTHER" id="PTHR13194">
    <property type="entry name" value="COMPLEX I INTERMEDIATE-ASSOCIATED PROTEIN 30"/>
    <property type="match status" value="1"/>
</dbReference>
<dbReference type="GO" id="GO:0006120">
    <property type="term" value="P:mitochondrial electron transport, NADH to ubiquinone"/>
    <property type="evidence" value="ECO:0007669"/>
    <property type="project" value="TreeGrafter"/>
</dbReference>